<dbReference type="AlphaFoldDB" id="D6ZDK1"/>
<dbReference type="OrthoDB" id="3787781at2"/>
<proteinExistence type="inferred from homology"/>
<reference evidence="3 4" key="1">
    <citation type="journal article" date="2010" name="Stand. Genomic Sci.">
        <title>Complete genome sequence of Segniliparus rotundus type strain (CDC 1076).</title>
        <authorList>
            <person name="Sikorski J."/>
            <person name="Lapidus A."/>
            <person name="Copeland A."/>
            <person name="Misra M."/>
            <person name="Glavina Del Rio T."/>
            <person name="Nolan M."/>
            <person name="Lucas S."/>
            <person name="Chen F."/>
            <person name="Tice H."/>
            <person name="Cheng J.F."/>
            <person name="Jando M."/>
            <person name="Schneider S."/>
            <person name="Bruce D."/>
            <person name="Goodwin L."/>
            <person name="Pitluck S."/>
            <person name="Liolios K."/>
            <person name="Mikhailova N."/>
            <person name="Pati A."/>
            <person name="Ivanova N."/>
            <person name="Mavromatis K."/>
            <person name="Chen A."/>
            <person name="Palaniappan K."/>
            <person name="Chertkov O."/>
            <person name="Land M."/>
            <person name="Hauser L."/>
            <person name="Chang Y.J."/>
            <person name="Jeffries C.D."/>
            <person name="Brettin T."/>
            <person name="Detter J.C."/>
            <person name="Han C."/>
            <person name="Rohde M."/>
            <person name="Goker M."/>
            <person name="Bristow J."/>
            <person name="Eisen J.A."/>
            <person name="Markowitz V."/>
            <person name="Hugenholtz P."/>
            <person name="Kyrpides N.C."/>
            <person name="Klenk H.P."/>
        </authorList>
    </citation>
    <scope>NUCLEOTIDE SEQUENCE [LARGE SCALE GENOMIC DNA]</scope>
    <source>
        <strain evidence="4">ATCC BAA-972 / CDC 1076 / CIP 108378 / DSM 44985 / JCM 13578</strain>
    </source>
</reference>
<dbReference type="STRING" id="640132.Srot_0786"/>
<dbReference type="Pfam" id="PF06013">
    <property type="entry name" value="WXG100"/>
    <property type="match status" value="1"/>
</dbReference>
<comment type="similarity">
    <text evidence="1">Belongs to the WXG100 family.</text>
</comment>
<dbReference type="HOGENOM" id="CLU_176959_0_0_11"/>
<dbReference type="SUPFAM" id="SSF140453">
    <property type="entry name" value="EsxAB dimer-like"/>
    <property type="match status" value="1"/>
</dbReference>
<keyword evidence="4" id="KW-1185">Reference proteome</keyword>
<dbReference type="Gene3D" id="1.10.287.1060">
    <property type="entry name" value="ESAT-6-like"/>
    <property type="match status" value="1"/>
</dbReference>
<dbReference type="KEGG" id="srt:Srot_0786"/>
<accession>D6ZDK1</accession>
<gene>
    <name evidence="3" type="ordered locus">Srot_0786</name>
</gene>
<dbReference type="Proteomes" id="UP000002247">
    <property type="component" value="Chromosome"/>
</dbReference>
<protein>
    <recommendedName>
        <fullName evidence="1">ESAT-6-like protein</fullName>
    </recommendedName>
</protein>
<evidence type="ECO:0000256" key="1">
    <source>
        <dbReference type="RuleBase" id="RU362001"/>
    </source>
</evidence>
<sequence>MGDSLGVEPAEMRSVQQLIGGVAEEMRSEFGKLARRGDELAEGWAGTSASKFRPPWEEWKEGCETVIAALEGESGLLGESADEYDQQEGENSQSLARVEPRFNF</sequence>
<evidence type="ECO:0000313" key="3">
    <source>
        <dbReference type="EMBL" id="ADG97265.1"/>
    </source>
</evidence>
<dbReference type="NCBIfam" id="TIGR03930">
    <property type="entry name" value="WXG100_ESAT6"/>
    <property type="match status" value="1"/>
</dbReference>
<name>D6ZDK1_SEGRD</name>
<organism evidence="3 4">
    <name type="scientific">Segniliparus rotundus (strain ATCC BAA-972 / CDC 1076 / CIP 108378 / DSM 44985 / JCM 13578)</name>
    <dbReference type="NCBI Taxonomy" id="640132"/>
    <lineage>
        <taxon>Bacteria</taxon>
        <taxon>Bacillati</taxon>
        <taxon>Actinomycetota</taxon>
        <taxon>Actinomycetes</taxon>
        <taxon>Mycobacteriales</taxon>
        <taxon>Segniliparaceae</taxon>
        <taxon>Segniliparus</taxon>
    </lineage>
</organism>
<feature type="region of interest" description="Disordered" evidence="2">
    <location>
        <begin position="74"/>
        <end position="104"/>
    </location>
</feature>
<dbReference type="InterPro" id="IPR010310">
    <property type="entry name" value="T7SS_ESAT-6-like"/>
</dbReference>
<dbReference type="InterPro" id="IPR036689">
    <property type="entry name" value="ESAT-6-like_sf"/>
</dbReference>
<dbReference type="EMBL" id="CP001958">
    <property type="protein sequence ID" value="ADG97265.1"/>
    <property type="molecule type" value="Genomic_DNA"/>
</dbReference>
<evidence type="ECO:0000313" key="4">
    <source>
        <dbReference type="Proteomes" id="UP000002247"/>
    </source>
</evidence>
<dbReference type="RefSeq" id="WP_013137721.1">
    <property type="nucleotide sequence ID" value="NC_014168.1"/>
</dbReference>
<evidence type="ECO:0000256" key="2">
    <source>
        <dbReference type="SAM" id="MobiDB-lite"/>
    </source>
</evidence>
<dbReference type="eggNOG" id="COG4842">
    <property type="taxonomic scope" value="Bacteria"/>
</dbReference>